<protein>
    <submittedName>
        <fullName evidence="1">Uncharacterized protein</fullName>
    </submittedName>
</protein>
<dbReference type="Proteomes" id="UP001327560">
    <property type="component" value="Chromosome 4"/>
</dbReference>
<gene>
    <name evidence="1" type="ORF">Cni_G13853</name>
</gene>
<dbReference type="EMBL" id="CP136893">
    <property type="protein sequence ID" value="WOL05130.1"/>
    <property type="molecule type" value="Genomic_DNA"/>
</dbReference>
<organism evidence="1 2">
    <name type="scientific">Canna indica</name>
    <name type="common">Indian-shot</name>
    <dbReference type="NCBI Taxonomy" id="4628"/>
    <lineage>
        <taxon>Eukaryota</taxon>
        <taxon>Viridiplantae</taxon>
        <taxon>Streptophyta</taxon>
        <taxon>Embryophyta</taxon>
        <taxon>Tracheophyta</taxon>
        <taxon>Spermatophyta</taxon>
        <taxon>Magnoliopsida</taxon>
        <taxon>Liliopsida</taxon>
        <taxon>Zingiberales</taxon>
        <taxon>Cannaceae</taxon>
        <taxon>Canna</taxon>
    </lineage>
</organism>
<keyword evidence="2" id="KW-1185">Reference proteome</keyword>
<dbReference type="InterPro" id="IPR044649">
    <property type="entry name" value="MPBQ/MSBQ_MT"/>
</dbReference>
<evidence type="ECO:0000313" key="2">
    <source>
        <dbReference type="Proteomes" id="UP001327560"/>
    </source>
</evidence>
<dbReference type="GO" id="GO:0051741">
    <property type="term" value="F:2-methyl-6-phytyl-1,4-benzoquinone methyltransferase activity"/>
    <property type="evidence" value="ECO:0007669"/>
    <property type="project" value="InterPro"/>
</dbReference>
<proteinExistence type="predicted"/>
<reference evidence="1 2" key="1">
    <citation type="submission" date="2023-10" db="EMBL/GenBank/DDBJ databases">
        <title>Chromosome-scale genome assembly provides insights into flower coloration mechanisms of Canna indica.</title>
        <authorList>
            <person name="Li C."/>
        </authorList>
    </citation>
    <scope>NUCLEOTIDE SEQUENCE [LARGE SCALE GENOMIC DNA]</scope>
    <source>
        <tissue evidence="1">Flower</tissue>
    </source>
</reference>
<dbReference type="PANTHER" id="PTHR44516:SF11">
    <property type="entry name" value="2-METHYL-6-PHYTYL-1,4-HYDROQUINONE METHYLTRANSFERASE 2, CHLOROPLASTIC"/>
    <property type="match status" value="1"/>
</dbReference>
<accession>A0AAQ3QE53</accession>
<dbReference type="PANTHER" id="PTHR44516">
    <property type="entry name" value="2-METHYL-6-PHYTYL-1,4-HYDROQUINONE METHYLTRANSFERASE, CHLOROPLASTIC"/>
    <property type="match status" value="1"/>
</dbReference>
<evidence type="ECO:0000313" key="1">
    <source>
        <dbReference type="EMBL" id="WOL05130.1"/>
    </source>
</evidence>
<dbReference type="AlphaFoldDB" id="A0AAQ3QE53"/>
<sequence length="133" mass="14966">MASYALSGAEALTFSRGRNLVGFGFMEFSRSGICLPKMGAVSFTGSNLKAKTVAPRFLSIVYDHVINLGHWTMDMRDDALEPADLYDPRLRLWMLVVGLDSPHWASLGTYIVRMLPFLTSRHTSSRRQGRRKL</sequence>
<name>A0AAQ3QE53_9LILI</name>